<dbReference type="InterPro" id="IPR007788">
    <property type="entry name" value="QCT"/>
</dbReference>
<comment type="caution">
    <text evidence="1">The sequence shown here is derived from an EMBL/GenBank/DDBJ whole genome shotgun (WGS) entry which is preliminary data.</text>
</comment>
<dbReference type="InterPro" id="IPR011044">
    <property type="entry name" value="Quino_amine_DH_bsu"/>
</dbReference>
<reference evidence="1 2" key="1">
    <citation type="submission" date="2022-06" db="EMBL/GenBank/DDBJ databases">
        <authorList>
            <person name="Xuan X."/>
        </authorList>
    </citation>
    <scope>NUCLEOTIDE SEQUENCE [LARGE SCALE GENOMIC DNA]</scope>
    <source>
        <strain evidence="1 2">2V75</strain>
    </source>
</reference>
<accession>A0ABT1AUJ1</accession>
<organism evidence="1 2">
    <name type="scientific">Robiginitalea marina</name>
    <dbReference type="NCBI Taxonomy" id="2954105"/>
    <lineage>
        <taxon>Bacteria</taxon>
        <taxon>Pseudomonadati</taxon>
        <taxon>Bacteroidota</taxon>
        <taxon>Flavobacteriia</taxon>
        <taxon>Flavobacteriales</taxon>
        <taxon>Flavobacteriaceae</taxon>
        <taxon>Robiginitalea</taxon>
    </lineage>
</organism>
<dbReference type="Proteomes" id="UP001206312">
    <property type="component" value="Unassembled WGS sequence"/>
</dbReference>
<evidence type="ECO:0000313" key="2">
    <source>
        <dbReference type="Proteomes" id="UP001206312"/>
    </source>
</evidence>
<dbReference type="SUPFAM" id="SSF50969">
    <property type="entry name" value="YVTN repeat-like/Quinoprotein amine dehydrogenase"/>
    <property type="match status" value="1"/>
</dbReference>
<dbReference type="PANTHER" id="PTHR31270:SF1">
    <property type="entry name" value="GLUTAMINYL-PEPTIDE CYCLOTRANSFERASE"/>
    <property type="match status" value="1"/>
</dbReference>
<dbReference type="Pfam" id="PF05096">
    <property type="entry name" value="Glu_cyclase_2"/>
    <property type="match status" value="1"/>
</dbReference>
<keyword evidence="2" id="KW-1185">Reference proteome</keyword>
<protein>
    <submittedName>
        <fullName evidence="1">Glutaminyl-peptide cyclotransferase</fullName>
    </submittedName>
</protein>
<proteinExistence type="predicted"/>
<gene>
    <name evidence="1" type="ORF">NG653_02450</name>
</gene>
<sequence>MALAFLNLFLACGETDPSKQFSLVLDEGGGKFTAGAQIGVRLENLEGLGVDSLSYFLEGTPLRAEGNRVTLASQTLGSKTLQARFRSGGKWITLEKDILLLANTKPEVYSYEVLATYPHDRGAFTQGLEFHGDTLYESTGRKGASTLRKVDYRSGRVLKSVALDKQYFGEGITIWKDTIAMLTWKEGIGFLYDRESLEPIGSFSYGQSREGWGLCNDGQSIYKSDGTEKIWRLNPVTLREEGFIQTVTDRSIFNKANELEYAGGKIYANVWQKESMMIIDPQTGAIEGVVNFGGLRDQVTPHRELDVFNGVAYHRQRGTFFVTGKHWDKLFEVRIVKKGE</sequence>
<dbReference type="EMBL" id="JAMXIB010000001">
    <property type="protein sequence ID" value="MCO5723700.1"/>
    <property type="molecule type" value="Genomic_DNA"/>
</dbReference>
<evidence type="ECO:0000313" key="1">
    <source>
        <dbReference type="EMBL" id="MCO5723700.1"/>
    </source>
</evidence>
<name>A0ABT1AUJ1_9FLAO</name>
<dbReference type="RefSeq" id="WP_252740147.1">
    <property type="nucleotide sequence ID" value="NZ_JAMXIB010000001.1"/>
</dbReference>
<dbReference type="PANTHER" id="PTHR31270">
    <property type="entry name" value="GLUTAMINYL-PEPTIDE CYCLOTRANSFERASE"/>
    <property type="match status" value="1"/>
</dbReference>